<keyword evidence="7" id="KW-0906">Nuclear pore complex</keyword>
<dbReference type="InterPro" id="IPR038506">
    <property type="entry name" value="GLE1-like_sf"/>
</dbReference>
<feature type="compositionally biased region" description="Polar residues" evidence="12">
    <location>
        <begin position="266"/>
        <end position="276"/>
    </location>
</feature>
<dbReference type="InterPro" id="IPR012476">
    <property type="entry name" value="GLE1"/>
</dbReference>
<keyword evidence="3" id="KW-0813">Transport</keyword>
<dbReference type="EMBL" id="JAFFGZ010000004">
    <property type="protein sequence ID" value="KAK4645948.1"/>
    <property type="molecule type" value="Genomic_DNA"/>
</dbReference>
<evidence type="ECO:0000256" key="12">
    <source>
        <dbReference type="SAM" id="MobiDB-lite"/>
    </source>
</evidence>
<feature type="compositionally biased region" description="Pro residues" evidence="12">
    <location>
        <begin position="282"/>
        <end position="292"/>
    </location>
</feature>
<keyword evidence="4" id="KW-0509">mRNA transport</keyword>
<evidence type="ECO:0000313" key="13">
    <source>
        <dbReference type="EMBL" id="KAK4645948.1"/>
    </source>
</evidence>
<keyword evidence="11" id="KW-0175">Coiled coil</keyword>
<keyword evidence="6" id="KW-0811">Translocation</keyword>
<name>A0ABR0FPN7_9PEZI</name>
<reference evidence="13 14" key="1">
    <citation type="journal article" date="2023" name="bioRxiv">
        <title>High-quality genome assemblies of four members of thePodospora anserinaspecies complex.</title>
        <authorList>
            <person name="Ament-Velasquez S.L."/>
            <person name="Vogan A.A."/>
            <person name="Wallerman O."/>
            <person name="Hartmann F."/>
            <person name="Gautier V."/>
            <person name="Silar P."/>
            <person name="Giraud T."/>
            <person name="Johannesson H."/>
        </authorList>
    </citation>
    <scope>NUCLEOTIDE SEQUENCE [LARGE SCALE GENOMIC DNA]</scope>
    <source>
        <strain evidence="13 14">CBS 112042</strain>
    </source>
</reference>
<evidence type="ECO:0000256" key="11">
    <source>
        <dbReference type="SAM" id="Coils"/>
    </source>
</evidence>
<keyword evidence="14" id="KW-1185">Reference proteome</keyword>
<dbReference type="Pfam" id="PF07817">
    <property type="entry name" value="GLE1"/>
    <property type="match status" value="1"/>
</dbReference>
<feature type="coiled-coil region" evidence="11">
    <location>
        <begin position="156"/>
        <end position="216"/>
    </location>
</feature>
<dbReference type="PANTHER" id="PTHR12960">
    <property type="entry name" value="GLE-1-RELATED"/>
    <property type="match status" value="1"/>
</dbReference>
<feature type="coiled-coil region" evidence="11">
    <location>
        <begin position="355"/>
        <end position="382"/>
    </location>
</feature>
<accession>A0ABR0FPN7</accession>
<evidence type="ECO:0000256" key="8">
    <source>
        <dbReference type="ARBA" id="ARBA00023242"/>
    </source>
</evidence>
<feature type="region of interest" description="Disordered" evidence="12">
    <location>
        <begin position="99"/>
        <end position="132"/>
    </location>
</feature>
<evidence type="ECO:0000256" key="3">
    <source>
        <dbReference type="ARBA" id="ARBA00022448"/>
    </source>
</evidence>
<dbReference type="Gene3D" id="1.25.40.510">
    <property type="entry name" value="GLE1-like"/>
    <property type="match status" value="1"/>
</dbReference>
<feature type="compositionally biased region" description="Pro residues" evidence="12">
    <location>
        <begin position="222"/>
        <end position="241"/>
    </location>
</feature>
<dbReference type="PANTHER" id="PTHR12960:SF0">
    <property type="entry name" value="MRNA EXPORT FACTOR GLE1"/>
    <property type="match status" value="1"/>
</dbReference>
<dbReference type="GeneID" id="87895819"/>
<keyword evidence="5" id="KW-0653">Protein transport</keyword>
<dbReference type="RefSeq" id="XP_062734924.1">
    <property type="nucleotide sequence ID" value="XM_062876337.1"/>
</dbReference>
<organism evidence="13 14">
    <name type="scientific">Podospora bellae-mahoneyi</name>
    <dbReference type="NCBI Taxonomy" id="2093777"/>
    <lineage>
        <taxon>Eukaryota</taxon>
        <taxon>Fungi</taxon>
        <taxon>Dikarya</taxon>
        <taxon>Ascomycota</taxon>
        <taxon>Pezizomycotina</taxon>
        <taxon>Sordariomycetes</taxon>
        <taxon>Sordariomycetidae</taxon>
        <taxon>Sordariales</taxon>
        <taxon>Podosporaceae</taxon>
        <taxon>Podospora</taxon>
    </lineage>
</organism>
<evidence type="ECO:0000256" key="10">
    <source>
        <dbReference type="ARBA" id="ARBA00029983"/>
    </source>
</evidence>
<feature type="compositionally biased region" description="Polar residues" evidence="12">
    <location>
        <begin position="109"/>
        <end position="121"/>
    </location>
</feature>
<evidence type="ECO:0000256" key="1">
    <source>
        <dbReference type="ARBA" id="ARBA00004567"/>
    </source>
</evidence>
<sequence length="660" mass="71645">MRPCLNVQPGQEQEQEVAVKEQGSKEGLGLSTLLCLATQSRSSAAGIILEQEKVRHQEGASNPATFFIRGSRFSKRTINVATLTTCFPAQHIHPAGSVDRRLTSHKPGASQQQNGTMQRASPSPARSYDVASPHRADLAEIFNQDRNSPARHRQILETSRQEHTRIREEAERVLQEARLKEERDRVLEQRRKEEERIKTEQELAAERVRLNELKAKKIEIPPLLPDPEPPKPAAKPTPPAAVPSANKVDEPKPTSVLNGAGPFGSTAPTAQPSSGLFSAKAPPAPTPTPSPPVPVVAPAAKPSNSVLGIGGLLNGTSQTNGAAGTTGEVPAAPPVAPPAPAVPTIDRYTVIHKNLKGLRKMMAEQAKTNRALKERMGDMRRELRKCIGQLSAGAPGVNRSQQTKITNLLREALANQVQSQLIDPSDYVFEPRRPVEGAARNEPALPSLFIYLLNIFSKGAISQFINEASARPETADPVGVCVAATISEPDFLWRGKSMIDILLAKFRIVCPVLFGYRGSEKTEQGRARLGWWKDSGRWIGEQQHMDRMTGLGAGFAAISLRKFAASKKQNPYPARHYWTAMARIVNTPAVEISNTQCIVLKAMIENYEGKFIDAYGSAAVVALRTALVEFPARAPTKGAAVHSLEVLATLLTKNTGLTLG</sequence>
<comment type="caution">
    <text evidence="13">The sequence shown here is derived from an EMBL/GenBank/DDBJ whole genome shotgun (WGS) entry which is preliminary data.</text>
</comment>
<evidence type="ECO:0000313" key="14">
    <source>
        <dbReference type="Proteomes" id="UP001322138"/>
    </source>
</evidence>
<evidence type="ECO:0000256" key="6">
    <source>
        <dbReference type="ARBA" id="ARBA00023010"/>
    </source>
</evidence>
<comment type="similarity">
    <text evidence="2">Belongs to the GLE1 family.</text>
</comment>
<proteinExistence type="inferred from homology"/>
<evidence type="ECO:0000256" key="7">
    <source>
        <dbReference type="ARBA" id="ARBA00023132"/>
    </source>
</evidence>
<evidence type="ECO:0000256" key="9">
    <source>
        <dbReference type="ARBA" id="ARBA00026227"/>
    </source>
</evidence>
<evidence type="ECO:0000256" key="4">
    <source>
        <dbReference type="ARBA" id="ARBA00022816"/>
    </source>
</evidence>
<dbReference type="Proteomes" id="UP001322138">
    <property type="component" value="Unassembled WGS sequence"/>
</dbReference>
<keyword evidence="8" id="KW-0539">Nucleus</keyword>
<evidence type="ECO:0000256" key="5">
    <source>
        <dbReference type="ARBA" id="ARBA00022927"/>
    </source>
</evidence>
<protein>
    <recommendedName>
        <fullName evidence="9">mRNA export factor GLE1</fullName>
    </recommendedName>
    <alternativeName>
        <fullName evidence="10">Nucleoporin GLE1</fullName>
    </alternativeName>
</protein>
<gene>
    <name evidence="13" type="ORF">QC761_206050</name>
</gene>
<comment type="subcellular location">
    <subcellularLocation>
        <location evidence="1">Nucleus</location>
        <location evidence="1">Nuclear pore complex</location>
    </subcellularLocation>
</comment>
<evidence type="ECO:0000256" key="2">
    <source>
        <dbReference type="ARBA" id="ARBA00011056"/>
    </source>
</evidence>
<feature type="region of interest" description="Disordered" evidence="12">
    <location>
        <begin position="220"/>
        <end position="292"/>
    </location>
</feature>